<dbReference type="EMBL" id="KN733417">
    <property type="protein sequence ID" value="KIH58189.1"/>
    <property type="molecule type" value="Genomic_DNA"/>
</dbReference>
<organism evidence="1 2">
    <name type="scientific">Ancylostoma duodenale</name>
    <dbReference type="NCBI Taxonomy" id="51022"/>
    <lineage>
        <taxon>Eukaryota</taxon>
        <taxon>Metazoa</taxon>
        <taxon>Ecdysozoa</taxon>
        <taxon>Nematoda</taxon>
        <taxon>Chromadorea</taxon>
        <taxon>Rhabditida</taxon>
        <taxon>Rhabditina</taxon>
        <taxon>Rhabditomorpha</taxon>
        <taxon>Strongyloidea</taxon>
        <taxon>Ancylostomatidae</taxon>
        <taxon>Ancylostomatinae</taxon>
        <taxon>Ancylostoma</taxon>
    </lineage>
</organism>
<accession>A0A0C2GH45</accession>
<evidence type="ECO:0000313" key="2">
    <source>
        <dbReference type="Proteomes" id="UP000054047"/>
    </source>
</evidence>
<dbReference type="Proteomes" id="UP000054047">
    <property type="component" value="Unassembled WGS sequence"/>
</dbReference>
<gene>
    <name evidence="1" type="ORF">ANCDUO_11606</name>
</gene>
<dbReference type="AlphaFoldDB" id="A0A0C2GH45"/>
<sequence>MFCSLKENCAQMNARTPKTSVKWEAFHILVTVPGVFAQPSGCGEVLSATPEYKDLTSTIGNRYMRENEDFEKCTYWIEVGIFMKEGPVTCSKRNDFRRLKELESR</sequence>
<reference evidence="1 2" key="1">
    <citation type="submission" date="2013-12" db="EMBL/GenBank/DDBJ databases">
        <title>Draft genome of the parsitic nematode Ancylostoma duodenale.</title>
        <authorList>
            <person name="Mitreva M."/>
        </authorList>
    </citation>
    <scope>NUCLEOTIDE SEQUENCE [LARGE SCALE GENOMIC DNA]</scope>
    <source>
        <strain evidence="1 2">Zhejiang</strain>
    </source>
</reference>
<name>A0A0C2GH45_9BILA</name>
<evidence type="ECO:0008006" key="3">
    <source>
        <dbReference type="Google" id="ProtNLM"/>
    </source>
</evidence>
<keyword evidence="2" id="KW-1185">Reference proteome</keyword>
<protein>
    <recommendedName>
        <fullName evidence="3">CUB domain-containing protein</fullName>
    </recommendedName>
</protein>
<evidence type="ECO:0000313" key="1">
    <source>
        <dbReference type="EMBL" id="KIH58189.1"/>
    </source>
</evidence>
<proteinExistence type="predicted"/>